<evidence type="ECO:0000313" key="3">
    <source>
        <dbReference type="Proteomes" id="UP000633263"/>
    </source>
</evidence>
<dbReference type="Proteomes" id="UP000633263">
    <property type="component" value="Unassembled WGS sequence"/>
</dbReference>
<dbReference type="Gene3D" id="1.25.40.10">
    <property type="entry name" value="Tetratricopeptide repeat domain"/>
    <property type="match status" value="2"/>
</dbReference>
<dbReference type="SMART" id="SM00671">
    <property type="entry name" value="SEL1"/>
    <property type="match status" value="5"/>
</dbReference>
<accession>A0ABQ2CPW3</accession>
<dbReference type="InterPro" id="IPR050767">
    <property type="entry name" value="Sel1_AlgK"/>
</dbReference>
<evidence type="ECO:0000256" key="1">
    <source>
        <dbReference type="SAM" id="MobiDB-lite"/>
    </source>
</evidence>
<dbReference type="PANTHER" id="PTHR11102:SF160">
    <property type="entry name" value="ERAD-ASSOCIATED E3 UBIQUITIN-PROTEIN LIGASE COMPONENT HRD3"/>
    <property type="match status" value="1"/>
</dbReference>
<dbReference type="RefSeq" id="WP_188635774.1">
    <property type="nucleotide sequence ID" value="NZ_BMNN01000002.1"/>
</dbReference>
<dbReference type="SUPFAM" id="SSF81901">
    <property type="entry name" value="HCP-like"/>
    <property type="match status" value="2"/>
</dbReference>
<dbReference type="InterPro" id="IPR011990">
    <property type="entry name" value="TPR-like_helical_dom_sf"/>
</dbReference>
<dbReference type="EMBL" id="BMNN01000002">
    <property type="protein sequence ID" value="GGI97379.1"/>
    <property type="molecule type" value="Genomic_DNA"/>
</dbReference>
<organism evidence="2 3">
    <name type="scientific">Halopseudomonas pertucinogena</name>
    <dbReference type="NCBI Taxonomy" id="86175"/>
    <lineage>
        <taxon>Bacteria</taxon>
        <taxon>Pseudomonadati</taxon>
        <taxon>Pseudomonadota</taxon>
        <taxon>Gammaproteobacteria</taxon>
        <taxon>Pseudomonadales</taxon>
        <taxon>Pseudomonadaceae</taxon>
        <taxon>Halopseudomonas</taxon>
    </lineage>
</organism>
<feature type="region of interest" description="Disordered" evidence="1">
    <location>
        <begin position="115"/>
        <end position="140"/>
    </location>
</feature>
<dbReference type="InterPro" id="IPR006597">
    <property type="entry name" value="Sel1-like"/>
</dbReference>
<evidence type="ECO:0008006" key="4">
    <source>
        <dbReference type="Google" id="ProtNLM"/>
    </source>
</evidence>
<sequence>MRAIPVLLLTTCLAGCAGLQGGLSGANDAAGPLHDEAERLLDQARIDPLTDFLQRHASHSRDRDYQRIARERDSRCRAIGTRYARQPASIETLNMLRRGYARSCPEQVEAFARRVASRPAEPETESTRTPIAAQAQPERSPVAPGTGDCYLLYAIRNYQQGIPACESAAATGDPKAQHHLATMLRNHSPADSLRWARQSADRGHAPGQLLLAELYQQGQGVEADPARALELLEAAARQGLAEAQYQTGMAWLEGVGTEADAEMALRWLERSAGQDETRAQLQLAKMYFGVSGPQQAAARQWLRRAASRGSASAQYQLGMSYLEGTGGPADPLEAYVWLSHALLNGERRAAAGVEQLAGQLSARQLEIARQRINDGTQGRY</sequence>
<name>A0ABQ2CPW3_9GAMM</name>
<evidence type="ECO:0000313" key="2">
    <source>
        <dbReference type="EMBL" id="GGI97379.1"/>
    </source>
</evidence>
<keyword evidence="3" id="KW-1185">Reference proteome</keyword>
<comment type="caution">
    <text evidence="2">The sequence shown here is derived from an EMBL/GenBank/DDBJ whole genome shotgun (WGS) entry which is preliminary data.</text>
</comment>
<reference evidence="3" key="1">
    <citation type="journal article" date="2019" name="Int. J. Syst. Evol. Microbiol.">
        <title>The Global Catalogue of Microorganisms (GCM) 10K type strain sequencing project: providing services to taxonomists for standard genome sequencing and annotation.</title>
        <authorList>
            <consortium name="The Broad Institute Genomics Platform"/>
            <consortium name="The Broad Institute Genome Sequencing Center for Infectious Disease"/>
            <person name="Wu L."/>
            <person name="Ma J."/>
        </authorList>
    </citation>
    <scope>NUCLEOTIDE SEQUENCE [LARGE SCALE GENOMIC DNA]</scope>
    <source>
        <strain evidence="3">JCM 11590</strain>
    </source>
</reference>
<dbReference type="PANTHER" id="PTHR11102">
    <property type="entry name" value="SEL-1-LIKE PROTEIN"/>
    <property type="match status" value="1"/>
</dbReference>
<proteinExistence type="predicted"/>
<gene>
    <name evidence="2" type="ORF">GCM10009083_12650</name>
</gene>
<protein>
    <recommendedName>
        <fullName evidence="4">Sel1 repeat family protein</fullName>
    </recommendedName>
</protein>
<dbReference type="Pfam" id="PF08238">
    <property type="entry name" value="Sel1"/>
    <property type="match status" value="5"/>
</dbReference>